<evidence type="ECO:0000313" key="3">
    <source>
        <dbReference type="Proteomes" id="UP000050277"/>
    </source>
</evidence>
<dbReference type="Proteomes" id="UP000050277">
    <property type="component" value="Unassembled WGS sequence"/>
</dbReference>
<comment type="caution">
    <text evidence="2">The sequence shown here is derived from an EMBL/GenBank/DDBJ whole genome shotgun (WGS) entry which is preliminary data.</text>
</comment>
<dbReference type="PATRIC" id="fig|70996.4.peg.275"/>
<dbReference type="PANTHER" id="PTHR12905">
    <property type="entry name" value="METALLOPHOSPHOESTERASE"/>
    <property type="match status" value="1"/>
</dbReference>
<dbReference type="SUPFAM" id="SSF56300">
    <property type="entry name" value="Metallo-dependent phosphatases"/>
    <property type="match status" value="1"/>
</dbReference>
<dbReference type="InterPro" id="IPR029052">
    <property type="entry name" value="Metallo-depent_PP-like"/>
</dbReference>
<accession>A0A0P6YQJ9</accession>
<protein>
    <recommendedName>
        <fullName evidence="1">Calcineurin-like phosphoesterase domain-containing protein</fullName>
    </recommendedName>
</protein>
<name>A0A0P6YQJ9_9CHLR</name>
<reference evidence="2 3" key="1">
    <citation type="submission" date="2015-07" db="EMBL/GenBank/DDBJ databases">
        <title>Whole genome sequence of Herpetosiphon geysericola DSM 7119.</title>
        <authorList>
            <person name="Hemp J."/>
            <person name="Ward L.M."/>
            <person name="Pace L.A."/>
            <person name="Fischer W.W."/>
        </authorList>
    </citation>
    <scope>NUCLEOTIDE SEQUENCE [LARGE SCALE GENOMIC DNA]</scope>
    <source>
        <strain evidence="2 3">DSM 7119</strain>
    </source>
</reference>
<dbReference type="AlphaFoldDB" id="A0A0P6YQJ9"/>
<dbReference type="InterPro" id="IPR051693">
    <property type="entry name" value="UPF0046_metallophosphoest"/>
</dbReference>
<dbReference type="Pfam" id="PF00149">
    <property type="entry name" value="Metallophos"/>
    <property type="match status" value="1"/>
</dbReference>
<dbReference type="Gene3D" id="3.60.21.10">
    <property type="match status" value="1"/>
</dbReference>
<evidence type="ECO:0000313" key="2">
    <source>
        <dbReference type="EMBL" id="KPL85360.1"/>
    </source>
</evidence>
<feature type="domain" description="Calcineurin-like phosphoesterase" evidence="1">
    <location>
        <begin position="29"/>
        <end position="177"/>
    </location>
</feature>
<sequence length="218" mass="24362">MRLLSVSDEVVSMLQTSALHQRVGAIDAIVGCGDLPPSYLEYLVSMLNVPCFYVNGNHDAPEQHEDGRVSTKPQGCDNLDLRVEMVNGLLIAGAGGVLRYRPGEHQYSEAEWAWRMTMLSARVFFAQMRHRQRLDVLITHTPPAGLHDGIGAHRGPQALRRFIDRIAPRYLIHGHVHLNYGYGDQRPLQYGDTLIVNTHGYRLLDIEPMAALSNARAS</sequence>
<proteinExistence type="predicted"/>
<evidence type="ECO:0000259" key="1">
    <source>
        <dbReference type="Pfam" id="PF00149"/>
    </source>
</evidence>
<dbReference type="PANTHER" id="PTHR12905:SF0">
    <property type="entry name" value="CALCINEURIN-LIKE PHOSPHOESTERASE DOMAIN-CONTAINING PROTEIN"/>
    <property type="match status" value="1"/>
</dbReference>
<keyword evidence="3" id="KW-1185">Reference proteome</keyword>
<dbReference type="GO" id="GO:0016787">
    <property type="term" value="F:hydrolase activity"/>
    <property type="evidence" value="ECO:0007669"/>
    <property type="project" value="InterPro"/>
</dbReference>
<gene>
    <name evidence="2" type="ORF">SE18_17015</name>
</gene>
<dbReference type="EMBL" id="LGKP01000025">
    <property type="protein sequence ID" value="KPL85360.1"/>
    <property type="molecule type" value="Genomic_DNA"/>
</dbReference>
<dbReference type="InterPro" id="IPR004843">
    <property type="entry name" value="Calcineurin-like_PHP"/>
</dbReference>
<organism evidence="2 3">
    <name type="scientific">Herpetosiphon geysericola</name>
    <dbReference type="NCBI Taxonomy" id="70996"/>
    <lineage>
        <taxon>Bacteria</taxon>
        <taxon>Bacillati</taxon>
        <taxon>Chloroflexota</taxon>
        <taxon>Chloroflexia</taxon>
        <taxon>Herpetosiphonales</taxon>
        <taxon>Herpetosiphonaceae</taxon>
        <taxon>Herpetosiphon</taxon>
    </lineage>
</organism>
<dbReference type="STRING" id="70996.SE18_17015"/>